<accession>A0ACA9MWM9</accession>
<proteinExistence type="predicted"/>
<organism evidence="1 2">
    <name type="scientific">Cetraspora pellucida</name>
    <dbReference type="NCBI Taxonomy" id="1433469"/>
    <lineage>
        <taxon>Eukaryota</taxon>
        <taxon>Fungi</taxon>
        <taxon>Fungi incertae sedis</taxon>
        <taxon>Mucoromycota</taxon>
        <taxon>Glomeromycotina</taxon>
        <taxon>Glomeromycetes</taxon>
        <taxon>Diversisporales</taxon>
        <taxon>Gigasporaceae</taxon>
        <taxon>Cetraspora</taxon>
    </lineage>
</organism>
<sequence length="825" mass="95976">INKRTNLVLRELKQIRENRIKDYQEKTGWSLRKQRAKIRRVRGQIDEVAYQNKLKQLLNFREKKSTYKGKLAREQYWSKKFQASPISLAQAGLTLPREQPFYAPSNNLEALKLRFFSGKLVPTEAGDEELALTVTRLHKLHPPTKFWSTLSKRYQDPEFQQSLLPKHHPHYKPYIYQYSENYRLDQRTQEQLQNEGINSQLHLSGLYSSFILSKCSCGSLMPQKGETWHHDFDAWHWGSRGWGCHLAFPQVERLTWLDVTDNQLTDLNIFSHLVSLKWLSLRGNHFSGSLGILRNCLKLESLFISRTNITSGFEYFQNSLKDKDKHLFNCYLKENGYDSQLVDCQYLLDWKYPKGKREETKELYIRGEGVHGYLDLTDFINLEKLDCSDNRITSLNVSNCKKLREVRCYNNKVADLTIFSNLANCEILDLSNNPLSGSFEPLKSLKNLKELGNFQGLNFLFTINKTLFEEKEKEIKFLELRIQELTNLTKKQKKKIVQAYLCFASEDEKELLQELVTMHLEYTKFKKQSLYSSDYDDKCDEYEEKCQTIKRKLRNKLTKEDMNGVRRILTDCEELIPNLIANYNQNKIKLLEDNNQSTLANNRVKPILECLIGKGGYGELQDVAVKKLYLSLPNASDSDIKDIKKEIEIFGKLRNKYIIQYYDIYSDDQEFLIIMDYAENALGLTYIHQQGIIHRDLKSMNILLTKNYEARISDFGLARTKSISSSQTKDIKEVSAKCTTPFKDIDNILLYVAINNGRETIPGETPKNVRDVIEGYTQEVSTNESSGSKVQGKPNQDNSDNFFVVSHEQEKKLQSQVEISPKGNN</sequence>
<comment type="caution">
    <text evidence="1">The sequence shown here is derived from an EMBL/GenBank/DDBJ whole genome shotgun (WGS) entry which is preliminary data.</text>
</comment>
<reference evidence="1" key="1">
    <citation type="submission" date="2021-06" db="EMBL/GenBank/DDBJ databases">
        <authorList>
            <person name="Kallberg Y."/>
            <person name="Tangrot J."/>
            <person name="Rosling A."/>
        </authorList>
    </citation>
    <scope>NUCLEOTIDE SEQUENCE</scope>
    <source>
        <strain evidence="1">28 12/20/2015</strain>
    </source>
</reference>
<dbReference type="Proteomes" id="UP000789366">
    <property type="component" value="Unassembled WGS sequence"/>
</dbReference>
<evidence type="ECO:0000313" key="2">
    <source>
        <dbReference type="Proteomes" id="UP000789366"/>
    </source>
</evidence>
<protein>
    <submittedName>
        <fullName evidence="1">3032_t:CDS:1</fullName>
    </submittedName>
</protein>
<evidence type="ECO:0000313" key="1">
    <source>
        <dbReference type="EMBL" id="CAG8613532.1"/>
    </source>
</evidence>
<gene>
    <name evidence="1" type="ORF">SPELUC_LOCUS7588</name>
</gene>
<feature type="non-terminal residue" evidence="1">
    <location>
        <position position="1"/>
    </location>
</feature>
<name>A0ACA9MWM9_9GLOM</name>
<keyword evidence="2" id="KW-1185">Reference proteome</keyword>
<dbReference type="EMBL" id="CAJVPW010010275">
    <property type="protein sequence ID" value="CAG8613532.1"/>
    <property type="molecule type" value="Genomic_DNA"/>
</dbReference>